<gene>
    <name evidence="11" type="primary">galK</name>
    <name evidence="11" type="ORF">GCM10009836_08990</name>
</gene>
<evidence type="ECO:0000256" key="2">
    <source>
        <dbReference type="ARBA" id="ARBA00022679"/>
    </source>
</evidence>
<sequence>MIDDDFAIAFGHEPDGVWVAPGRVNLIGEHTDYNDGFVLPLALDRRTTVAAAVAGRTTVRSTREPEPVSFTAITVAPGQVEGWAAYVAGVVWAFREAGLPVVDLEILVEGDVPVGAGLSSSASLECAVAVAIADLTRTTLGPTEIARLARRAENDYVGAPTGGMDQMAAMHGAAGRLVFLDTRTDAVELIPFDLAAHGLELLVIDTRAPHQLVDGQYGERRADCARAAELLGVPALRDATPESVETLTDERLRRRARHVVTENARVLEVVELLRGGRDPREIGPLLCASHASMRDDFAITVPHVDVAQETAVAAGAHGARMTGGGFGGCVIALVDAGRGAEVTAAVEQAYADRAFEPPVTFPAVPSSGAHRL</sequence>
<dbReference type="PROSITE" id="PS00106">
    <property type="entry name" value="GALACTOKINASE"/>
    <property type="match status" value="1"/>
</dbReference>
<dbReference type="InterPro" id="IPR036554">
    <property type="entry name" value="GHMP_kinase_C_sf"/>
</dbReference>
<protein>
    <recommendedName>
        <fullName evidence="7">Galactokinase</fullName>
        <ecNumber evidence="7">2.7.1.6</ecNumber>
    </recommendedName>
</protein>
<keyword evidence="5" id="KW-0067">ATP-binding</keyword>
<evidence type="ECO:0000259" key="8">
    <source>
        <dbReference type="Pfam" id="PF00288"/>
    </source>
</evidence>
<dbReference type="SUPFAM" id="SSF55060">
    <property type="entry name" value="GHMP Kinase, C-terminal domain"/>
    <property type="match status" value="1"/>
</dbReference>
<evidence type="ECO:0000256" key="6">
    <source>
        <dbReference type="ARBA" id="ARBA00023144"/>
    </source>
</evidence>
<feature type="domain" description="GHMP kinase N-terminal" evidence="8">
    <location>
        <begin position="86"/>
        <end position="172"/>
    </location>
</feature>
<evidence type="ECO:0000313" key="11">
    <source>
        <dbReference type="EMBL" id="GAA1833045.1"/>
    </source>
</evidence>
<dbReference type="InterPro" id="IPR000705">
    <property type="entry name" value="Galactokinase"/>
</dbReference>
<dbReference type="RefSeq" id="WP_344412620.1">
    <property type="nucleotide sequence ID" value="NZ_BAAAQK010000003.1"/>
</dbReference>
<feature type="domain" description="GHMP kinase C-terminal" evidence="9">
    <location>
        <begin position="274"/>
        <end position="351"/>
    </location>
</feature>
<dbReference type="InterPro" id="IPR019539">
    <property type="entry name" value="GalKase_N"/>
</dbReference>
<dbReference type="PANTHER" id="PTHR10457:SF7">
    <property type="entry name" value="GALACTOKINASE-RELATED"/>
    <property type="match status" value="1"/>
</dbReference>
<dbReference type="Pfam" id="PF10509">
    <property type="entry name" value="GalKase_gal_bdg"/>
    <property type="match status" value="1"/>
</dbReference>
<evidence type="ECO:0000256" key="4">
    <source>
        <dbReference type="ARBA" id="ARBA00022777"/>
    </source>
</evidence>
<evidence type="ECO:0000256" key="3">
    <source>
        <dbReference type="ARBA" id="ARBA00022741"/>
    </source>
</evidence>
<keyword evidence="3" id="KW-0547">Nucleotide-binding</keyword>
<dbReference type="InterPro" id="IPR019741">
    <property type="entry name" value="Galactokinase_CS"/>
</dbReference>
<dbReference type="Gene3D" id="3.30.230.10">
    <property type="match status" value="1"/>
</dbReference>
<dbReference type="InterPro" id="IPR006206">
    <property type="entry name" value="Mevalonate/galactokinase"/>
</dbReference>
<dbReference type="PRINTS" id="PR00473">
    <property type="entry name" value="GALCTOKINASE"/>
</dbReference>
<keyword evidence="6" id="KW-0299">Galactose metabolism</keyword>
<evidence type="ECO:0000256" key="5">
    <source>
        <dbReference type="ARBA" id="ARBA00022840"/>
    </source>
</evidence>
<dbReference type="InterPro" id="IPR020568">
    <property type="entry name" value="Ribosomal_Su5_D2-typ_SF"/>
</dbReference>
<dbReference type="Pfam" id="PF00288">
    <property type="entry name" value="GHMP_kinases_N"/>
    <property type="match status" value="1"/>
</dbReference>
<evidence type="ECO:0000256" key="1">
    <source>
        <dbReference type="ARBA" id="ARBA00006566"/>
    </source>
</evidence>
<dbReference type="EC" id="2.7.1.6" evidence="7"/>
<dbReference type="InterPro" id="IPR013750">
    <property type="entry name" value="GHMP_kinase_C_dom"/>
</dbReference>
<comment type="caution">
    <text evidence="11">The sequence shown here is derived from an EMBL/GenBank/DDBJ whole genome shotgun (WGS) entry which is preliminary data.</text>
</comment>
<dbReference type="InterPro" id="IPR006204">
    <property type="entry name" value="GHMP_kinase_N_dom"/>
</dbReference>
<dbReference type="PROSITE" id="PS00627">
    <property type="entry name" value="GHMP_KINASES_ATP"/>
    <property type="match status" value="1"/>
</dbReference>
<proteinExistence type="inferred from homology"/>
<dbReference type="InterPro" id="IPR014721">
    <property type="entry name" value="Ribsml_uS5_D2-typ_fold_subgr"/>
</dbReference>
<dbReference type="Gene3D" id="3.30.70.890">
    <property type="entry name" value="GHMP kinase, C-terminal domain"/>
    <property type="match status" value="1"/>
</dbReference>
<organism evidence="11 12">
    <name type="scientific">Pseudonocardia ailaonensis</name>
    <dbReference type="NCBI Taxonomy" id="367279"/>
    <lineage>
        <taxon>Bacteria</taxon>
        <taxon>Bacillati</taxon>
        <taxon>Actinomycetota</taxon>
        <taxon>Actinomycetes</taxon>
        <taxon>Pseudonocardiales</taxon>
        <taxon>Pseudonocardiaceae</taxon>
        <taxon>Pseudonocardia</taxon>
    </lineage>
</organism>
<dbReference type="Pfam" id="PF08544">
    <property type="entry name" value="GHMP_kinases_C"/>
    <property type="match status" value="1"/>
</dbReference>
<dbReference type="SUPFAM" id="SSF54211">
    <property type="entry name" value="Ribosomal protein S5 domain 2-like"/>
    <property type="match status" value="1"/>
</dbReference>
<keyword evidence="4" id="KW-0418">Kinase</keyword>
<evidence type="ECO:0000313" key="12">
    <source>
        <dbReference type="Proteomes" id="UP001500449"/>
    </source>
</evidence>
<keyword evidence="6" id="KW-0119">Carbohydrate metabolism</keyword>
<dbReference type="NCBIfam" id="TIGR00131">
    <property type="entry name" value="gal_kin"/>
    <property type="match status" value="1"/>
</dbReference>
<dbReference type="Proteomes" id="UP001500449">
    <property type="component" value="Unassembled WGS sequence"/>
</dbReference>
<dbReference type="EMBL" id="BAAAQK010000003">
    <property type="protein sequence ID" value="GAA1833045.1"/>
    <property type="molecule type" value="Genomic_DNA"/>
</dbReference>
<dbReference type="PANTHER" id="PTHR10457">
    <property type="entry name" value="MEVALONATE KINASE/GALACTOKINASE"/>
    <property type="match status" value="1"/>
</dbReference>
<comment type="similarity">
    <text evidence="1">Belongs to the GHMP kinase family. GalK subfamily.</text>
</comment>
<evidence type="ECO:0000256" key="7">
    <source>
        <dbReference type="NCBIfam" id="TIGR00131"/>
    </source>
</evidence>
<dbReference type="PRINTS" id="PR00959">
    <property type="entry name" value="MEVGALKINASE"/>
</dbReference>
<accession>A0ABN2MN52</accession>
<evidence type="ECO:0000259" key="9">
    <source>
        <dbReference type="Pfam" id="PF08544"/>
    </source>
</evidence>
<keyword evidence="12" id="KW-1185">Reference proteome</keyword>
<evidence type="ECO:0000259" key="10">
    <source>
        <dbReference type="Pfam" id="PF10509"/>
    </source>
</evidence>
<name>A0ABN2MN52_9PSEU</name>
<dbReference type="PIRSF" id="PIRSF000530">
    <property type="entry name" value="Galactokinase"/>
    <property type="match status" value="1"/>
</dbReference>
<keyword evidence="2" id="KW-0808">Transferase</keyword>
<reference evidence="11 12" key="1">
    <citation type="journal article" date="2019" name="Int. J. Syst. Evol. Microbiol.">
        <title>The Global Catalogue of Microorganisms (GCM) 10K type strain sequencing project: providing services to taxonomists for standard genome sequencing and annotation.</title>
        <authorList>
            <consortium name="The Broad Institute Genomics Platform"/>
            <consortium name="The Broad Institute Genome Sequencing Center for Infectious Disease"/>
            <person name="Wu L."/>
            <person name="Ma J."/>
        </authorList>
    </citation>
    <scope>NUCLEOTIDE SEQUENCE [LARGE SCALE GENOMIC DNA]</scope>
    <source>
        <strain evidence="11 12">JCM 16009</strain>
    </source>
</reference>
<dbReference type="InterPro" id="IPR006203">
    <property type="entry name" value="GHMP_knse_ATP-bd_CS"/>
</dbReference>
<feature type="domain" description="Galactokinase N-terminal" evidence="10">
    <location>
        <begin position="6"/>
        <end position="52"/>
    </location>
</feature>